<evidence type="ECO:0000313" key="3">
    <source>
        <dbReference type="Proteomes" id="UP001642540"/>
    </source>
</evidence>
<organism evidence="2 3">
    <name type="scientific">Orchesella dallaii</name>
    <dbReference type="NCBI Taxonomy" id="48710"/>
    <lineage>
        <taxon>Eukaryota</taxon>
        <taxon>Metazoa</taxon>
        <taxon>Ecdysozoa</taxon>
        <taxon>Arthropoda</taxon>
        <taxon>Hexapoda</taxon>
        <taxon>Collembola</taxon>
        <taxon>Entomobryomorpha</taxon>
        <taxon>Entomobryoidea</taxon>
        <taxon>Orchesellidae</taxon>
        <taxon>Orchesellinae</taxon>
        <taxon>Orchesella</taxon>
    </lineage>
</organism>
<dbReference type="EMBL" id="CAXLJM020000007">
    <property type="protein sequence ID" value="CAL8073300.1"/>
    <property type="molecule type" value="Genomic_DNA"/>
</dbReference>
<name>A0ABP1PTS0_9HEXA</name>
<evidence type="ECO:0000313" key="2">
    <source>
        <dbReference type="EMBL" id="CAL8073300.1"/>
    </source>
</evidence>
<reference evidence="2 3" key="1">
    <citation type="submission" date="2024-08" db="EMBL/GenBank/DDBJ databases">
        <authorList>
            <person name="Cucini C."/>
            <person name="Frati F."/>
        </authorList>
    </citation>
    <scope>NUCLEOTIDE SEQUENCE [LARGE SCALE GENOMIC DNA]</scope>
</reference>
<dbReference type="Proteomes" id="UP001642540">
    <property type="component" value="Unassembled WGS sequence"/>
</dbReference>
<proteinExistence type="predicted"/>
<gene>
    <name evidence="2" type="ORF">ODALV1_LOCUS2572</name>
</gene>
<keyword evidence="3" id="KW-1185">Reference proteome</keyword>
<feature type="signal peptide" evidence="1">
    <location>
        <begin position="1"/>
        <end position="29"/>
    </location>
</feature>
<sequence>MSFNFHITQLLLTISLMFLVLRMCTLTSGMTLATTTPSHDGNSSSSVEKEILSQKNITDGKLVPVKNSTVKGVEEKRTSRYYSPFSSGNEQLFNPFPFYYPPALGGSNGVGVLASSCAYAYPNRRYSCYGLGRR</sequence>
<comment type="caution">
    <text evidence="2">The sequence shown here is derived from an EMBL/GenBank/DDBJ whole genome shotgun (WGS) entry which is preliminary data.</text>
</comment>
<evidence type="ECO:0000256" key="1">
    <source>
        <dbReference type="SAM" id="SignalP"/>
    </source>
</evidence>
<protein>
    <submittedName>
        <fullName evidence="2">Uncharacterized protein</fullName>
    </submittedName>
</protein>
<accession>A0ABP1PTS0</accession>
<keyword evidence="1" id="KW-0732">Signal</keyword>
<feature type="chain" id="PRO_5046340727" evidence="1">
    <location>
        <begin position="30"/>
        <end position="134"/>
    </location>
</feature>